<dbReference type="PANTHER" id="PTHR18964">
    <property type="entry name" value="ROK (REPRESSOR, ORF, KINASE) FAMILY"/>
    <property type="match status" value="1"/>
</dbReference>
<protein>
    <submittedName>
        <fullName evidence="2">Beta-glucoside kinase</fullName>
    </submittedName>
</protein>
<dbReference type="Proteomes" id="UP000252585">
    <property type="component" value="Unassembled WGS sequence"/>
</dbReference>
<dbReference type="AlphaFoldDB" id="A0A368Y7H5"/>
<keyword evidence="3" id="KW-1185">Reference proteome</keyword>
<reference evidence="2 3" key="1">
    <citation type="submission" date="2018-07" db="EMBL/GenBank/DDBJ databases">
        <title>Genomic Encyclopedia of Type Strains, Phase IV (KMG-IV): sequencing the most valuable type-strain genomes for metagenomic binning, comparative biology and taxonomic classification.</title>
        <authorList>
            <person name="Goeker M."/>
        </authorList>
    </citation>
    <scope>NUCLEOTIDE SEQUENCE [LARGE SCALE GENOMIC DNA]</scope>
    <source>
        <strain evidence="2 3">DSM 27696</strain>
    </source>
</reference>
<comment type="caution">
    <text evidence="2">The sequence shown here is derived from an EMBL/GenBank/DDBJ whole genome shotgun (WGS) entry which is preliminary data.</text>
</comment>
<keyword evidence="2" id="KW-0418">Kinase</keyword>
<dbReference type="PANTHER" id="PTHR18964:SF165">
    <property type="entry name" value="BETA-GLUCOSIDE KINASE"/>
    <property type="match status" value="1"/>
</dbReference>
<dbReference type="EMBL" id="QPJJ01000003">
    <property type="protein sequence ID" value="RCW74767.1"/>
    <property type="molecule type" value="Genomic_DNA"/>
</dbReference>
<evidence type="ECO:0000313" key="3">
    <source>
        <dbReference type="Proteomes" id="UP000252585"/>
    </source>
</evidence>
<accession>A0A368Y7H5</accession>
<gene>
    <name evidence="2" type="ORF">DFR57_10363</name>
</gene>
<evidence type="ECO:0000256" key="1">
    <source>
        <dbReference type="ARBA" id="ARBA00006479"/>
    </source>
</evidence>
<sequence>MESQYLCMDVGGTNVKYGVLKEDGTVVTRNQYRTRKNNAKEFIQDMTDIILKLQEEYTIQKVGISFPGFINPTTGYAEFAGAIDVLHHTNLLDLLKEKISLSIIIENDANCATLAEKHSGNAVNCTDFICMTIGTGIGGGLFVNGSIVTGYNFKAGEFGLMIVNGMKNGYENMHDIASTSAFIRRYKEIKQISTDTHIEGSLIFDEAKSDPEVNQMLEEWFSYLSFGIFNLVATFNPEKILIGGAISERSDLYERLELALLKIPSWEDVRTALEPCKYHNDAGMIGALYQCLKH</sequence>
<dbReference type="InterPro" id="IPR000600">
    <property type="entry name" value="ROK"/>
</dbReference>
<dbReference type="GO" id="GO:0016301">
    <property type="term" value="F:kinase activity"/>
    <property type="evidence" value="ECO:0007669"/>
    <property type="project" value="UniProtKB-KW"/>
</dbReference>
<dbReference type="SUPFAM" id="SSF53067">
    <property type="entry name" value="Actin-like ATPase domain"/>
    <property type="match status" value="1"/>
</dbReference>
<comment type="similarity">
    <text evidence="1">Belongs to the ROK (NagC/XylR) family.</text>
</comment>
<evidence type="ECO:0000313" key="2">
    <source>
        <dbReference type="EMBL" id="RCW74767.1"/>
    </source>
</evidence>
<dbReference type="Pfam" id="PF00480">
    <property type="entry name" value="ROK"/>
    <property type="match status" value="1"/>
</dbReference>
<dbReference type="InterPro" id="IPR043129">
    <property type="entry name" value="ATPase_NBD"/>
</dbReference>
<proteinExistence type="inferred from homology"/>
<dbReference type="Gene3D" id="3.30.420.40">
    <property type="match status" value="2"/>
</dbReference>
<organism evidence="2 3">
    <name type="scientific">Saliterribacillus persicus</name>
    <dbReference type="NCBI Taxonomy" id="930114"/>
    <lineage>
        <taxon>Bacteria</taxon>
        <taxon>Bacillati</taxon>
        <taxon>Bacillota</taxon>
        <taxon>Bacilli</taxon>
        <taxon>Bacillales</taxon>
        <taxon>Bacillaceae</taxon>
        <taxon>Saliterribacillus</taxon>
    </lineage>
</organism>
<dbReference type="OrthoDB" id="9795247at2"/>
<name>A0A368Y7H5_9BACI</name>
<keyword evidence="2" id="KW-0808">Transferase</keyword>
<dbReference type="RefSeq" id="WP_114351885.1">
    <property type="nucleotide sequence ID" value="NZ_QPJJ01000003.1"/>
</dbReference>